<proteinExistence type="predicted"/>
<evidence type="ECO:0000313" key="1">
    <source>
        <dbReference type="EMBL" id="CAG8604458.1"/>
    </source>
</evidence>
<evidence type="ECO:0000313" key="2">
    <source>
        <dbReference type="Proteomes" id="UP000789860"/>
    </source>
</evidence>
<accession>A0ACA9MTP7</accession>
<reference evidence="1" key="1">
    <citation type="submission" date="2021-06" db="EMBL/GenBank/DDBJ databases">
        <authorList>
            <person name="Kallberg Y."/>
            <person name="Tangrot J."/>
            <person name="Rosling A."/>
        </authorList>
    </citation>
    <scope>NUCLEOTIDE SEQUENCE</scope>
    <source>
        <strain evidence="1">AU212A</strain>
    </source>
</reference>
<sequence length="135" mass="16414">YNDFNEAWKKIPLKAVRGLRYIRMYNKIPYTEEYESHRYYLIEDIKILYDEFMLLIHQNKDKDFIISWELEKRMKGSIYMKEVCKYSKEQKSVQSTIFRSNIIKLGKILDSLIEENSVDDNNQKYELDILYDCLG</sequence>
<protein>
    <submittedName>
        <fullName evidence="1">208_t:CDS:1</fullName>
    </submittedName>
</protein>
<dbReference type="EMBL" id="CAJVPM010014938">
    <property type="protein sequence ID" value="CAG8604458.1"/>
    <property type="molecule type" value="Genomic_DNA"/>
</dbReference>
<feature type="non-terminal residue" evidence="1">
    <location>
        <position position="135"/>
    </location>
</feature>
<keyword evidence="2" id="KW-1185">Reference proteome</keyword>
<feature type="non-terminal residue" evidence="1">
    <location>
        <position position="1"/>
    </location>
</feature>
<comment type="caution">
    <text evidence="1">The sequence shown here is derived from an EMBL/GenBank/DDBJ whole genome shotgun (WGS) entry which is preliminary data.</text>
</comment>
<gene>
    <name evidence="1" type="ORF">SCALOS_LOCUS7045</name>
</gene>
<organism evidence="1 2">
    <name type="scientific">Scutellospora calospora</name>
    <dbReference type="NCBI Taxonomy" id="85575"/>
    <lineage>
        <taxon>Eukaryota</taxon>
        <taxon>Fungi</taxon>
        <taxon>Fungi incertae sedis</taxon>
        <taxon>Mucoromycota</taxon>
        <taxon>Glomeromycotina</taxon>
        <taxon>Glomeromycetes</taxon>
        <taxon>Diversisporales</taxon>
        <taxon>Gigasporaceae</taxon>
        <taxon>Scutellospora</taxon>
    </lineage>
</organism>
<dbReference type="Proteomes" id="UP000789860">
    <property type="component" value="Unassembled WGS sequence"/>
</dbReference>
<name>A0ACA9MTP7_9GLOM</name>